<dbReference type="GO" id="GO:0022841">
    <property type="term" value="F:potassium ion leak channel activity"/>
    <property type="evidence" value="ECO:0007669"/>
    <property type="project" value="TreeGrafter"/>
</dbReference>
<keyword evidence="2" id="KW-0813">Transport</keyword>
<evidence type="ECO:0000313" key="10">
    <source>
        <dbReference type="EMBL" id="QDH46557.1"/>
    </source>
</evidence>
<evidence type="ECO:0000256" key="2">
    <source>
        <dbReference type="ARBA" id="ARBA00022448"/>
    </source>
</evidence>
<evidence type="ECO:0000256" key="1">
    <source>
        <dbReference type="ARBA" id="ARBA00004141"/>
    </source>
</evidence>
<reference evidence="10 11" key="1">
    <citation type="submission" date="2019-04" db="EMBL/GenBank/DDBJ databases">
        <title>Novel bacteriophages capable of disrupting biofilms from clinical strains of Aeromonas hydrophila with intrinsic antibiotic resistance.</title>
        <authorList>
            <person name="Kabwe M."/>
            <person name="Brown T.L."/>
            <person name="Speirs L."/>
            <person name="Ku H."/>
            <person name="Leach M."/>
            <person name="Chan H.T."/>
            <person name="Petrovski S."/>
            <person name="Lock P."/>
            <person name="Tucci J."/>
        </authorList>
    </citation>
    <scope>NUCLEOTIDE SEQUENCE [LARGE SCALE GENOMIC DNA]</scope>
</reference>
<protein>
    <submittedName>
        <fullName evidence="10">Putative two pore domain potassium channel family protein</fullName>
    </submittedName>
</protein>
<evidence type="ECO:0000313" key="11">
    <source>
        <dbReference type="Proteomes" id="UP000319466"/>
    </source>
</evidence>
<evidence type="ECO:0000256" key="8">
    <source>
        <dbReference type="SAM" id="Phobius"/>
    </source>
</evidence>
<dbReference type="InterPro" id="IPR003280">
    <property type="entry name" value="2pore_dom_K_chnl"/>
</dbReference>
<feature type="transmembrane region" description="Helical" evidence="8">
    <location>
        <begin position="67"/>
        <end position="90"/>
    </location>
</feature>
<evidence type="ECO:0000256" key="3">
    <source>
        <dbReference type="ARBA" id="ARBA00022692"/>
    </source>
</evidence>
<accession>A0A513ZZV4</accession>
<proteinExistence type="predicted"/>
<evidence type="ECO:0000256" key="5">
    <source>
        <dbReference type="ARBA" id="ARBA00023065"/>
    </source>
</evidence>
<comment type="subcellular location">
    <subcellularLocation>
        <location evidence="1">Membrane</location>
        <topology evidence="1">Multi-pass membrane protein</topology>
    </subcellularLocation>
</comment>
<dbReference type="Proteomes" id="UP000319466">
    <property type="component" value="Segment"/>
</dbReference>
<keyword evidence="7 10" id="KW-0407">Ion channel</keyword>
<dbReference type="EMBL" id="MK838112">
    <property type="protein sequence ID" value="QDH46557.1"/>
    <property type="molecule type" value="Genomic_DNA"/>
</dbReference>
<dbReference type="InterPro" id="IPR013099">
    <property type="entry name" value="K_chnl_dom"/>
</dbReference>
<evidence type="ECO:0000256" key="4">
    <source>
        <dbReference type="ARBA" id="ARBA00022989"/>
    </source>
</evidence>
<sequence>MLQRFVVNMANSLPTILWMYAGSLVVSAVTFSWAEGRTLLDGLWWSCATALTIGYGDIAPVTNLGKFIGLIFAHFWVLVTIPFVVANIIVKVIRDDDAFTNDEQELIKSQLSEICEALKRKGDL</sequence>
<evidence type="ECO:0000259" key="9">
    <source>
        <dbReference type="Pfam" id="PF07885"/>
    </source>
</evidence>
<dbReference type="GO" id="GO:0015271">
    <property type="term" value="F:outward rectifier potassium channel activity"/>
    <property type="evidence" value="ECO:0007669"/>
    <property type="project" value="TreeGrafter"/>
</dbReference>
<gene>
    <name evidence="10" type="ORF">LAh6_139</name>
</gene>
<dbReference type="GO" id="GO:0030322">
    <property type="term" value="P:stabilization of membrane potential"/>
    <property type="evidence" value="ECO:0007669"/>
    <property type="project" value="TreeGrafter"/>
</dbReference>
<evidence type="ECO:0000256" key="6">
    <source>
        <dbReference type="ARBA" id="ARBA00023136"/>
    </source>
</evidence>
<dbReference type="SUPFAM" id="SSF81324">
    <property type="entry name" value="Voltage-gated potassium channels"/>
    <property type="match status" value="1"/>
</dbReference>
<dbReference type="GO" id="GO:0005886">
    <property type="term" value="C:plasma membrane"/>
    <property type="evidence" value="ECO:0007669"/>
    <property type="project" value="TreeGrafter"/>
</dbReference>
<keyword evidence="11" id="KW-1185">Reference proteome</keyword>
<keyword evidence="5" id="KW-0406">Ion transport</keyword>
<organism evidence="10 11">
    <name type="scientific">Aeromonas phage LAh_6</name>
    <dbReference type="NCBI Taxonomy" id="2591030"/>
    <lineage>
        <taxon>Viruses</taxon>
        <taxon>Duplodnaviria</taxon>
        <taxon>Heunggongvirae</taxon>
        <taxon>Uroviricota</taxon>
        <taxon>Caudoviricetes</taxon>
        <taxon>Grimontviridae</taxon>
        <taxon>Lahexavirus</taxon>
        <taxon>Lahexavirus LAh6</taxon>
    </lineage>
</organism>
<keyword evidence="3 8" id="KW-0812">Transmembrane</keyword>
<dbReference type="Gene3D" id="1.10.287.70">
    <property type="match status" value="1"/>
</dbReference>
<keyword evidence="6 8" id="KW-0472">Membrane</keyword>
<dbReference type="PANTHER" id="PTHR11003:SF291">
    <property type="entry name" value="IP11374P"/>
    <property type="match status" value="1"/>
</dbReference>
<dbReference type="PANTHER" id="PTHR11003">
    <property type="entry name" value="POTASSIUM CHANNEL, SUBFAMILY K"/>
    <property type="match status" value="1"/>
</dbReference>
<keyword evidence="4 8" id="KW-1133">Transmembrane helix</keyword>
<dbReference type="Pfam" id="PF07885">
    <property type="entry name" value="Ion_trans_2"/>
    <property type="match status" value="1"/>
</dbReference>
<evidence type="ECO:0000256" key="7">
    <source>
        <dbReference type="ARBA" id="ARBA00023303"/>
    </source>
</evidence>
<feature type="transmembrane region" description="Helical" evidence="8">
    <location>
        <begin position="12"/>
        <end position="34"/>
    </location>
</feature>
<feature type="domain" description="Potassium channel" evidence="9">
    <location>
        <begin position="17"/>
        <end position="88"/>
    </location>
</feature>
<name>A0A513ZZV4_9CAUD</name>